<dbReference type="EMBL" id="QURB01000009">
    <property type="protein sequence ID" value="RFC53395.1"/>
    <property type="molecule type" value="Genomic_DNA"/>
</dbReference>
<organism evidence="1 2">
    <name type="scientific">Brumimicrobium aurantiacum</name>
    <dbReference type="NCBI Taxonomy" id="1737063"/>
    <lineage>
        <taxon>Bacteria</taxon>
        <taxon>Pseudomonadati</taxon>
        <taxon>Bacteroidota</taxon>
        <taxon>Flavobacteriia</taxon>
        <taxon>Flavobacteriales</taxon>
        <taxon>Crocinitomicaceae</taxon>
        <taxon>Brumimicrobium</taxon>
    </lineage>
</organism>
<gene>
    <name evidence="1" type="ORF">DXU93_13255</name>
</gene>
<comment type="caution">
    <text evidence="1">The sequence shown here is derived from an EMBL/GenBank/DDBJ whole genome shotgun (WGS) entry which is preliminary data.</text>
</comment>
<evidence type="ECO:0008006" key="3">
    <source>
        <dbReference type="Google" id="ProtNLM"/>
    </source>
</evidence>
<reference evidence="1 2" key="1">
    <citation type="submission" date="2018-08" db="EMBL/GenBank/DDBJ databases">
        <title>The draft genome squence of Brumimicrobium sp. N62.</title>
        <authorList>
            <person name="Du Z.-J."/>
            <person name="Luo H.-R."/>
        </authorList>
    </citation>
    <scope>NUCLEOTIDE SEQUENCE [LARGE SCALE GENOMIC DNA]</scope>
    <source>
        <strain evidence="1 2">N62</strain>
    </source>
</reference>
<dbReference type="GO" id="GO:0030246">
    <property type="term" value="F:carbohydrate binding"/>
    <property type="evidence" value="ECO:0007669"/>
    <property type="project" value="InterPro"/>
</dbReference>
<name>A0A3E1EV14_9FLAO</name>
<protein>
    <recommendedName>
        <fullName evidence="3">Carboxypeptidase regulatory-like domain-containing protein</fullName>
    </recommendedName>
</protein>
<evidence type="ECO:0000313" key="1">
    <source>
        <dbReference type="EMBL" id="RFC53395.1"/>
    </source>
</evidence>
<dbReference type="PROSITE" id="PS51257">
    <property type="entry name" value="PROKAR_LIPOPROTEIN"/>
    <property type="match status" value="1"/>
</dbReference>
<dbReference type="InterPro" id="IPR013784">
    <property type="entry name" value="Carb-bd-like_fold"/>
</dbReference>
<dbReference type="Proteomes" id="UP000257127">
    <property type="component" value="Unassembled WGS sequence"/>
</dbReference>
<keyword evidence="2" id="KW-1185">Reference proteome</keyword>
<dbReference type="AlphaFoldDB" id="A0A3E1EV14"/>
<accession>A0A3E1EV14</accession>
<dbReference type="SUPFAM" id="SSF49452">
    <property type="entry name" value="Starch-binding domain-like"/>
    <property type="match status" value="1"/>
</dbReference>
<proteinExistence type="predicted"/>
<dbReference type="RefSeq" id="WP_116881787.1">
    <property type="nucleotide sequence ID" value="NZ_QURB01000009.1"/>
</dbReference>
<evidence type="ECO:0000313" key="2">
    <source>
        <dbReference type="Proteomes" id="UP000257127"/>
    </source>
</evidence>
<dbReference type="OrthoDB" id="1492833at2"/>
<sequence>MKKQPFILTLLLLVFFACEKTEGEGGRSSIIGKLYMNDQTGSTQGEYYLPDERVYIIYGEKDSIYDDDVRSNFDGSFEFKNLREGYYTIYAYSEDISEPSGLKPVFVSTTIDKNETVDIGTIMLEK</sequence>